<evidence type="ECO:0000313" key="1">
    <source>
        <dbReference type="EMBL" id="SEG13547.1"/>
    </source>
</evidence>
<accession>A0A1H5XQ36</accession>
<sequence>MEYSLLAYLLTRCKLKLAVSTSQLQRKLSSHIGHQTIRPRHDSRISKRLPLTEILKLQSCDFYHTDRH</sequence>
<evidence type="ECO:0000313" key="2">
    <source>
        <dbReference type="Proteomes" id="UP000236753"/>
    </source>
</evidence>
<dbReference type="EMBL" id="FNUX01000030">
    <property type="protein sequence ID" value="SEG13547.1"/>
    <property type="molecule type" value="Genomic_DNA"/>
</dbReference>
<reference evidence="1 2" key="1">
    <citation type="submission" date="2016-10" db="EMBL/GenBank/DDBJ databases">
        <authorList>
            <person name="de Groot N.N."/>
        </authorList>
    </citation>
    <scope>NUCLEOTIDE SEQUENCE [LARGE SCALE GENOMIC DNA]</scope>
    <source>
        <strain evidence="1 2">Nm13</strain>
    </source>
</reference>
<gene>
    <name evidence="1" type="ORF">SAMN05216334_1302</name>
</gene>
<dbReference type="AlphaFoldDB" id="A0A1H5XQ36"/>
<dbReference type="Proteomes" id="UP000236753">
    <property type="component" value="Unassembled WGS sequence"/>
</dbReference>
<name>A0A1H5XQ36_9PROT</name>
<organism evidence="1 2">
    <name type="scientific">Nitrosomonas ureae</name>
    <dbReference type="NCBI Taxonomy" id="44577"/>
    <lineage>
        <taxon>Bacteria</taxon>
        <taxon>Pseudomonadati</taxon>
        <taxon>Pseudomonadota</taxon>
        <taxon>Betaproteobacteria</taxon>
        <taxon>Nitrosomonadales</taxon>
        <taxon>Nitrosomonadaceae</taxon>
        <taxon>Nitrosomonas</taxon>
    </lineage>
</organism>
<protein>
    <submittedName>
        <fullName evidence="1">Uncharacterized protein</fullName>
    </submittedName>
</protein>
<proteinExistence type="predicted"/>